<dbReference type="Gene3D" id="2.60.40.2060">
    <property type="match status" value="1"/>
</dbReference>
<accession>I3C1D5</accession>
<dbReference type="OrthoDB" id="1433240at2"/>
<dbReference type="Pfam" id="PF18003">
    <property type="entry name" value="DUF3823_C"/>
    <property type="match status" value="1"/>
</dbReference>
<dbReference type="STRING" id="926559.JoomaDRAFT_0371"/>
<feature type="domain" description="DUF3823" evidence="2">
    <location>
        <begin position="126"/>
        <end position="229"/>
    </location>
</feature>
<dbReference type="Pfam" id="PF12866">
    <property type="entry name" value="DUF3823"/>
    <property type="match status" value="1"/>
</dbReference>
<sequence>MKLKYSIFILGALTFLASCDKVDNYEEPDTFFTGQVVYNNEPIRVGSNQVDFQLWQSGFGKETPLGVTLDQEGKFSARLYSGDYRLAFVKGQGPFRTNIINEQQLDTIFVDLNGNTEMNIEVTPYYLIENAEFTKSGTTIVGKCSINKIIADSDAKDIERVTLYVNKTQFVSDNGDYNIIASDGDFSDLNNINISVDLPETTVNREQLYARIGVRMVGVEDMIFSPVEKIDL</sequence>
<keyword evidence="4" id="KW-1185">Reference proteome</keyword>
<dbReference type="InterPro" id="IPR024278">
    <property type="entry name" value="DUF3823_N"/>
</dbReference>
<reference evidence="3 4" key="1">
    <citation type="submission" date="2012-02" db="EMBL/GenBank/DDBJ databases">
        <title>Improved High-Quality Draft genome of Joostella marina DSM 19592.</title>
        <authorList>
            <consortium name="US DOE Joint Genome Institute (JGI-PGF)"/>
            <person name="Lucas S."/>
            <person name="Copeland A."/>
            <person name="Lapidus A."/>
            <person name="Bruce D."/>
            <person name="Goodwin L."/>
            <person name="Pitluck S."/>
            <person name="Peters L."/>
            <person name="Chertkov O."/>
            <person name="Ovchinnikova G."/>
            <person name="Kyrpides N."/>
            <person name="Mavromatis K."/>
            <person name="Detter J.C."/>
            <person name="Han C."/>
            <person name="Land M."/>
            <person name="Hauser L."/>
            <person name="Markowitz V."/>
            <person name="Cheng J.-F."/>
            <person name="Hugenholtz P."/>
            <person name="Woyke T."/>
            <person name="Wu D."/>
            <person name="Tindall B."/>
            <person name="Brambilla E."/>
            <person name="Klenk H.-P."/>
            <person name="Eisen J.A."/>
        </authorList>
    </citation>
    <scope>NUCLEOTIDE SEQUENCE [LARGE SCALE GENOMIC DNA]</scope>
    <source>
        <strain evidence="3 4">DSM 19592</strain>
    </source>
</reference>
<dbReference type="HOGENOM" id="CLU_105795_0_0_10"/>
<evidence type="ECO:0000259" key="1">
    <source>
        <dbReference type="Pfam" id="PF12866"/>
    </source>
</evidence>
<gene>
    <name evidence="3" type="ORF">JoomaDRAFT_0371</name>
</gene>
<dbReference type="Gene3D" id="2.60.40.1120">
    <property type="entry name" value="Carboxypeptidase-like, regulatory domain"/>
    <property type="match status" value="1"/>
</dbReference>
<dbReference type="RefSeq" id="WP_008616316.1">
    <property type="nucleotide sequence ID" value="NZ_JH651380.1"/>
</dbReference>
<dbReference type="EMBL" id="JH651380">
    <property type="protein sequence ID" value="EIJ37428.1"/>
    <property type="molecule type" value="Genomic_DNA"/>
</dbReference>
<organism evidence="3 4">
    <name type="scientific">Galbibacter orientalis DSM 19592</name>
    <dbReference type="NCBI Taxonomy" id="926559"/>
    <lineage>
        <taxon>Bacteria</taxon>
        <taxon>Pseudomonadati</taxon>
        <taxon>Bacteroidota</taxon>
        <taxon>Flavobacteriia</taxon>
        <taxon>Flavobacteriales</taxon>
        <taxon>Flavobacteriaceae</taxon>
        <taxon>Galbibacter</taxon>
    </lineage>
</organism>
<evidence type="ECO:0008006" key="5">
    <source>
        <dbReference type="Google" id="ProtNLM"/>
    </source>
</evidence>
<evidence type="ECO:0000313" key="3">
    <source>
        <dbReference type="EMBL" id="EIJ37428.1"/>
    </source>
</evidence>
<proteinExistence type="predicted"/>
<dbReference type="AlphaFoldDB" id="I3C1D5"/>
<feature type="domain" description="DUF3823" evidence="1">
    <location>
        <begin position="32"/>
        <end position="123"/>
    </location>
</feature>
<dbReference type="eggNOG" id="ENOG502Z8TV">
    <property type="taxonomic scope" value="Bacteria"/>
</dbReference>
<dbReference type="InterPro" id="IPR041186">
    <property type="entry name" value="DUF3823_C"/>
</dbReference>
<dbReference type="Proteomes" id="UP000004690">
    <property type="component" value="Unassembled WGS sequence"/>
</dbReference>
<dbReference type="PROSITE" id="PS51257">
    <property type="entry name" value="PROKAR_LIPOPROTEIN"/>
    <property type="match status" value="1"/>
</dbReference>
<evidence type="ECO:0000313" key="4">
    <source>
        <dbReference type="Proteomes" id="UP000004690"/>
    </source>
</evidence>
<evidence type="ECO:0000259" key="2">
    <source>
        <dbReference type="Pfam" id="PF18003"/>
    </source>
</evidence>
<name>I3C1D5_9FLAO</name>
<protein>
    <recommendedName>
        <fullName evidence="5">DUF3823 domain-containing protein</fullName>
    </recommendedName>
</protein>